<accession>A0A3M7STJ5</accession>
<protein>
    <submittedName>
        <fullName evidence="1">Uncharacterized protein</fullName>
    </submittedName>
</protein>
<name>A0A3M7STJ5_BRAPC</name>
<dbReference type="Proteomes" id="UP000276133">
    <property type="component" value="Unassembled WGS sequence"/>
</dbReference>
<gene>
    <name evidence="1" type="ORF">BpHYR1_053199</name>
</gene>
<evidence type="ECO:0000313" key="1">
    <source>
        <dbReference type="EMBL" id="RNA39025.1"/>
    </source>
</evidence>
<sequence length="85" mass="9262">MALDNVRPCTAWHEICTTRTIDDSDRTDLSCTFDTVSMSVQLALRQCTACINVDTYMSMVGFDLPDLTSIFESVFLAASGSLDAG</sequence>
<proteinExistence type="predicted"/>
<reference evidence="1 2" key="1">
    <citation type="journal article" date="2018" name="Sci. Rep.">
        <title>Genomic signatures of local adaptation to the degree of environmental predictability in rotifers.</title>
        <authorList>
            <person name="Franch-Gras L."/>
            <person name="Hahn C."/>
            <person name="Garcia-Roger E.M."/>
            <person name="Carmona M.J."/>
            <person name="Serra M."/>
            <person name="Gomez A."/>
        </authorList>
    </citation>
    <scope>NUCLEOTIDE SEQUENCE [LARGE SCALE GENOMIC DNA]</scope>
    <source>
        <strain evidence="1">HYR1</strain>
    </source>
</reference>
<comment type="caution">
    <text evidence="1">The sequence shown here is derived from an EMBL/GenBank/DDBJ whole genome shotgun (WGS) entry which is preliminary data.</text>
</comment>
<dbReference type="EMBL" id="REGN01000796">
    <property type="protein sequence ID" value="RNA39025.1"/>
    <property type="molecule type" value="Genomic_DNA"/>
</dbReference>
<organism evidence="1 2">
    <name type="scientific">Brachionus plicatilis</name>
    <name type="common">Marine rotifer</name>
    <name type="synonym">Brachionus muelleri</name>
    <dbReference type="NCBI Taxonomy" id="10195"/>
    <lineage>
        <taxon>Eukaryota</taxon>
        <taxon>Metazoa</taxon>
        <taxon>Spiralia</taxon>
        <taxon>Gnathifera</taxon>
        <taxon>Rotifera</taxon>
        <taxon>Eurotatoria</taxon>
        <taxon>Monogononta</taxon>
        <taxon>Pseudotrocha</taxon>
        <taxon>Ploima</taxon>
        <taxon>Brachionidae</taxon>
        <taxon>Brachionus</taxon>
    </lineage>
</organism>
<keyword evidence="2" id="KW-1185">Reference proteome</keyword>
<dbReference type="AlphaFoldDB" id="A0A3M7STJ5"/>
<evidence type="ECO:0000313" key="2">
    <source>
        <dbReference type="Proteomes" id="UP000276133"/>
    </source>
</evidence>